<dbReference type="OrthoDB" id="9811084at2"/>
<dbReference type="Gene3D" id="1.10.357.10">
    <property type="entry name" value="Tetracycline Repressor, domain 2"/>
    <property type="match status" value="1"/>
</dbReference>
<evidence type="ECO:0000256" key="3">
    <source>
        <dbReference type="ARBA" id="ARBA00023163"/>
    </source>
</evidence>
<evidence type="ECO:0000259" key="6">
    <source>
        <dbReference type="PROSITE" id="PS50977"/>
    </source>
</evidence>
<keyword evidence="1" id="KW-0805">Transcription regulation</keyword>
<evidence type="ECO:0000313" key="8">
    <source>
        <dbReference type="Proteomes" id="UP000219050"/>
    </source>
</evidence>
<dbReference type="InterPro" id="IPR009057">
    <property type="entry name" value="Homeodomain-like_sf"/>
</dbReference>
<keyword evidence="3" id="KW-0804">Transcription</keyword>
<evidence type="ECO:0000256" key="1">
    <source>
        <dbReference type="ARBA" id="ARBA00023015"/>
    </source>
</evidence>
<sequence length="243" mass="26126">MDDLHHDPATAPPRRRMTQDARRAHILDAAQTLFFARGWDGVTVADVLAEAGISKGGFYHHFAAKEDLLDGVVDRFTRQAVTASEAAGASAEGDALTRFNAFLRASNRWKAERGAQLRFFLDAMLKPGNDLLLLRISNAAAAVARPVLEQMIEAGVAEGSFAVPDSALAAEVILGLAPGRMPVAEAAMRLAQDGALEEATQMLTDRMIAEAATIDRLLGLPPGSITLADPVEYRRMLHAISDR</sequence>
<name>A0A291LYB4_9RHOB</name>
<dbReference type="RefSeq" id="WP_097372928.1">
    <property type="nucleotide sequence ID" value="NZ_CP021404.1"/>
</dbReference>
<dbReference type="GO" id="GO:0003700">
    <property type="term" value="F:DNA-binding transcription factor activity"/>
    <property type="evidence" value="ECO:0007669"/>
    <property type="project" value="TreeGrafter"/>
</dbReference>
<organism evidence="7 8">
    <name type="scientific">Pacificitalea manganoxidans</name>
    <dbReference type="NCBI Taxonomy" id="1411902"/>
    <lineage>
        <taxon>Bacteria</taxon>
        <taxon>Pseudomonadati</taxon>
        <taxon>Pseudomonadota</taxon>
        <taxon>Alphaproteobacteria</taxon>
        <taxon>Rhodobacterales</taxon>
        <taxon>Paracoccaceae</taxon>
        <taxon>Pacificitalea</taxon>
    </lineage>
</organism>
<dbReference type="PROSITE" id="PS50977">
    <property type="entry name" value="HTH_TETR_2"/>
    <property type="match status" value="1"/>
</dbReference>
<dbReference type="InterPro" id="IPR001647">
    <property type="entry name" value="HTH_TetR"/>
</dbReference>
<dbReference type="InterPro" id="IPR050109">
    <property type="entry name" value="HTH-type_TetR-like_transc_reg"/>
</dbReference>
<feature type="DNA-binding region" description="H-T-H motif" evidence="4">
    <location>
        <begin position="43"/>
        <end position="62"/>
    </location>
</feature>
<protein>
    <recommendedName>
        <fullName evidence="6">HTH tetR-type domain-containing protein</fullName>
    </recommendedName>
</protein>
<feature type="domain" description="HTH tetR-type" evidence="6">
    <location>
        <begin position="20"/>
        <end position="80"/>
    </location>
</feature>
<evidence type="ECO:0000256" key="2">
    <source>
        <dbReference type="ARBA" id="ARBA00023125"/>
    </source>
</evidence>
<evidence type="ECO:0000313" key="7">
    <source>
        <dbReference type="EMBL" id="ATI41508.1"/>
    </source>
</evidence>
<evidence type="ECO:0000256" key="5">
    <source>
        <dbReference type="SAM" id="MobiDB-lite"/>
    </source>
</evidence>
<keyword evidence="8" id="KW-1185">Reference proteome</keyword>
<reference evidence="7 8" key="1">
    <citation type="submission" date="2017-05" db="EMBL/GenBank/DDBJ databases">
        <title>Comparative genomic and metabolic analysis of manganese-oxidizing mechanisms in Celeribater manganoxidans DY25T: its adaption to the environment of polymetallic nodule.</title>
        <authorList>
            <person name="Wang X."/>
        </authorList>
    </citation>
    <scope>NUCLEOTIDE SEQUENCE [LARGE SCALE GENOMIC DNA]</scope>
    <source>
        <strain evidence="7 8">DY25</strain>
    </source>
</reference>
<dbReference type="SUPFAM" id="SSF46689">
    <property type="entry name" value="Homeodomain-like"/>
    <property type="match status" value="1"/>
</dbReference>
<evidence type="ECO:0000256" key="4">
    <source>
        <dbReference type="PROSITE-ProRule" id="PRU00335"/>
    </source>
</evidence>
<proteinExistence type="predicted"/>
<dbReference type="EMBL" id="CP021404">
    <property type="protein sequence ID" value="ATI41508.1"/>
    <property type="molecule type" value="Genomic_DNA"/>
</dbReference>
<dbReference type="Pfam" id="PF00440">
    <property type="entry name" value="TetR_N"/>
    <property type="match status" value="1"/>
</dbReference>
<accession>A0A291LYB4</accession>
<dbReference type="AlphaFoldDB" id="A0A291LYB4"/>
<keyword evidence="2 4" id="KW-0238">DNA-binding</keyword>
<dbReference type="PRINTS" id="PR00455">
    <property type="entry name" value="HTHTETR"/>
</dbReference>
<gene>
    <name evidence="7" type="ORF">CBW24_05505</name>
</gene>
<dbReference type="Proteomes" id="UP000219050">
    <property type="component" value="Chromosome"/>
</dbReference>
<feature type="region of interest" description="Disordered" evidence="5">
    <location>
        <begin position="1"/>
        <end position="20"/>
    </location>
</feature>
<dbReference type="PANTHER" id="PTHR30055">
    <property type="entry name" value="HTH-TYPE TRANSCRIPTIONAL REGULATOR RUTR"/>
    <property type="match status" value="1"/>
</dbReference>
<dbReference type="PANTHER" id="PTHR30055:SF234">
    <property type="entry name" value="HTH-TYPE TRANSCRIPTIONAL REGULATOR BETI"/>
    <property type="match status" value="1"/>
</dbReference>
<dbReference type="GO" id="GO:0000976">
    <property type="term" value="F:transcription cis-regulatory region binding"/>
    <property type="evidence" value="ECO:0007669"/>
    <property type="project" value="TreeGrafter"/>
</dbReference>
<dbReference type="KEGG" id="cmag:CBW24_05505"/>